<dbReference type="Proteomes" id="UP000316079">
    <property type="component" value="Unassembled WGS sequence"/>
</dbReference>
<reference evidence="3 4" key="1">
    <citation type="journal article" date="2019" name="Sci. Data">
        <title>Hybrid genome assembly and annotation of Danionella translucida.</title>
        <authorList>
            <person name="Kadobianskyi M."/>
            <person name="Schulze L."/>
            <person name="Schuelke M."/>
            <person name="Judkewitz B."/>
        </authorList>
    </citation>
    <scope>NUCLEOTIDE SEQUENCE [LARGE SCALE GENOMIC DNA]</scope>
    <source>
        <strain evidence="3 4">Bolton</strain>
    </source>
</reference>
<evidence type="ECO:0000256" key="1">
    <source>
        <dbReference type="SAM" id="MobiDB-lite"/>
    </source>
</evidence>
<accession>A0A553QA77</accession>
<dbReference type="GO" id="GO:0097197">
    <property type="term" value="C:tetraspanin-enriched microdomain"/>
    <property type="evidence" value="ECO:0007669"/>
    <property type="project" value="InterPro"/>
</dbReference>
<dbReference type="AlphaFoldDB" id="A0A553QA77"/>
<dbReference type="EMBL" id="SRMA01026178">
    <property type="protein sequence ID" value="TRY86832.1"/>
    <property type="molecule type" value="Genomic_DNA"/>
</dbReference>
<keyword evidence="2" id="KW-1133">Transmembrane helix</keyword>
<comment type="caution">
    <text evidence="3">The sequence shown here is derived from an EMBL/GenBank/DDBJ whole genome shotgun (WGS) entry which is preliminary data.</text>
</comment>
<name>A0A553QA77_9TELE</name>
<dbReference type="InterPro" id="IPR028181">
    <property type="entry name" value="SCIMP"/>
</dbReference>
<keyword evidence="4" id="KW-1185">Reference proteome</keyword>
<proteinExistence type="predicted"/>
<evidence type="ECO:0000256" key="2">
    <source>
        <dbReference type="SAM" id="Phobius"/>
    </source>
</evidence>
<gene>
    <name evidence="3" type="ORF">DNTS_028656</name>
</gene>
<feature type="compositionally biased region" description="Acidic residues" evidence="1">
    <location>
        <begin position="111"/>
        <end position="120"/>
    </location>
</feature>
<feature type="compositionally biased region" description="Basic and acidic residues" evidence="1">
    <location>
        <begin position="50"/>
        <end position="64"/>
    </location>
</feature>
<sequence>MDLLREHFWAVLLMVITVASLLIIIAFIILHVCIHESVSKFNITATPNQHSEKKNSSENQRNSDENPPLPSRDQFLTTSDVNLGSASNYVNRQQPSVTERHSKVQKKTEDQDSEDYDDIENPSNDSNVYDDVL</sequence>
<feature type="compositionally biased region" description="Basic and acidic residues" evidence="1">
    <location>
        <begin position="98"/>
        <end position="110"/>
    </location>
</feature>
<feature type="region of interest" description="Disordered" evidence="1">
    <location>
        <begin position="47"/>
        <end position="133"/>
    </location>
</feature>
<evidence type="ECO:0000313" key="3">
    <source>
        <dbReference type="EMBL" id="TRY86832.1"/>
    </source>
</evidence>
<feature type="compositionally biased region" description="Polar residues" evidence="1">
    <location>
        <begin position="74"/>
        <end position="97"/>
    </location>
</feature>
<feature type="transmembrane region" description="Helical" evidence="2">
    <location>
        <begin position="7"/>
        <end position="30"/>
    </location>
</feature>
<protein>
    <submittedName>
        <fullName evidence="3">Uncharacterized protein</fullName>
    </submittedName>
</protein>
<keyword evidence="2" id="KW-0472">Membrane</keyword>
<keyword evidence="2" id="KW-0812">Transmembrane</keyword>
<evidence type="ECO:0000313" key="4">
    <source>
        <dbReference type="Proteomes" id="UP000316079"/>
    </source>
</evidence>
<dbReference type="GO" id="GO:0001772">
    <property type="term" value="C:immunological synapse"/>
    <property type="evidence" value="ECO:0007669"/>
    <property type="project" value="InterPro"/>
</dbReference>
<organism evidence="3 4">
    <name type="scientific">Danionella cerebrum</name>
    <dbReference type="NCBI Taxonomy" id="2873325"/>
    <lineage>
        <taxon>Eukaryota</taxon>
        <taxon>Metazoa</taxon>
        <taxon>Chordata</taxon>
        <taxon>Craniata</taxon>
        <taxon>Vertebrata</taxon>
        <taxon>Euteleostomi</taxon>
        <taxon>Actinopterygii</taxon>
        <taxon>Neopterygii</taxon>
        <taxon>Teleostei</taxon>
        <taxon>Ostariophysi</taxon>
        <taxon>Cypriniformes</taxon>
        <taxon>Danionidae</taxon>
        <taxon>Danioninae</taxon>
        <taxon>Danionella</taxon>
    </lineage>
</organism>
<dbReference type="Pfam" id="PF15050">
    <property type="entry name" value="SCIMP"/>
    <property type="match status" value="1"/>
</dbReference>